<comment type="caution">
    <text evidence="8">The sequence shown here is derived from an EMBL/GenBank/DDBJ whole genome shotgun (WGS) entry which is preliminary data.</text>
</comment>
<keyword evidence="2 6" id="KW-0812">Transmembrane</keyword>
<comment type="subcellular location">
    <subcellularLocation>
        <location evidence="1">Membrane</location>
        <topology evidence="1">Single-pass membrane protein</topology>
    </subcellularLocation>
</comment>
<evidence type="ECO:0000256" key="4">
    <source>
        <dbReference type="ARBA" id="ARBA00023136"/>
    </source>
</evidence>
<reference evidence="8 9" key="1">
    <citation type="journal article" date="2018" name="Genome Announc.">
        <title>Draft Genome Sequence of "Candidatus Phycosocius bacilliformis," an Alphaproteobacterial Ectosymbiont of the Hydrocarbon-Producing Green Alga Botryococcus braunii.</title>
        <authorList>
            <person name="Tanabe Y."/>
            <person name="Yamaguchi H."/>
            <person name="Watanabe M.M."/>
        </authorList>
    </citation>
    <scope>NUCLEOTIDE SEQUENCE [LARGE SCALE GENOMIC DNA]</scope>
    <source>
        <strain evidence="8 9">BOTRYCO-2</strain>
    </source>
</reference>
<gene>
    <name evidence="8" type="primary">ptlE</name>
    <name evidence="8" type="ORF">PbB2_00486</name>
</gene>
<dbReference type="RefSeq" id="WP_108983676.1">
    <property type="nucleotide sequence ID" value="NZ_BFBR01000001.1"/>
</dbReference>
<evidence type="ECO:0000256" key="2">
    <source>
        <dbReference type="ARBA" id="ARBA00022692"/>
    </source>
</evidence>
<dbReference type="Proteomes" id="UP000245086">
    <property type="component" value="Unassembled WGS sequence"/>
</dbReference>
<dbReference type="SUPFAM" id="SSF54427">
    <property type="entry name" value="NTF2-like"/>
    <property type="match status" value="1"/>
</dbReference>
<feature type="domain" description="Bacterial virulence protein VirB8" evidence="7">
    <location>
        <begin position="30"/>
        <end position="238"/>
    </location>
</feature>
<evidence type="ECO:0000313" key="8">
    <source>
        <dbReference type="EMBL" id="GBF56829.1"/>
    </source>
</evidence>
<evidence type="ECO:0000256" key="3">
    <source>
        <dbReference type="ARBA" id="ARBA00022989"/>
    </source>
</evidence>
<feature type="region of interest" description="Disordered" evidence="5">
    <location>
        <begin position="264"/>
        <end position="320"/>
    </location>
</feature>
<keyword evidence="9" id="KW-1185">Reference proteome</keyword>
<evidence type="ECO:0000313" key="9">
    <source>
        <dbReference type="Proteomes" id="UP000245086"/>
    </source>
</evidence>
<dbReference type="CDD" id="cd16424">
    <property type="entry name" value="VirB8"/>
    <property type="match status" value="1"/>
</dbReference>
<sequence>MTVPHADQPFNPAGSPPPGVAARAQYYEAASSWAYDTHATLRRSRRTAWIIASIAVGIAAIQAVALVVLVPLKQTMPYTITVDRETGYVQTTRGVNLGNLSESQAVAQSFVVQYVLARETFDTADYRELYRKTLAWSQGAAEAEYLREWDAANPNGIRNRVTPNTRIQVTVKSVNILSPTSALIRFDTERSEGGGAAGMRQPWVATVKYSFSGKPINEQDRYLNPLGFQISSYRRDAETTQPVPLPATSPPAATQIMPGLMPGVAAPGQTGQASTANPVTALPAAPVSGTASPATPAPATVNGVAPSRTGNPNGEEFPAQ</sequence>
<evidence type="ECO:0000256" key="5">
    <source>
        <dbReference type="SAM" id="MobiDB-lite"/>
    </source>
</evidence>
<name>A0A2P2E704_9PROT</name>
<protein>
    <submittedName>
        <fullName evidence="8">Type IV secretion system protein PtlE</fullName>
    </submittedName>
</protein>
<keyword evidence="3 6" id="KW-1133">Transmembrane helix</keyword>
<dbReference type="Pfam" id="PF04335">
    <property type="entry name" value="VirB8"/>
    <property type="match status" value="1"/>
</dbReference>
<dbReference type="AlphaFoldDB" id="A0A2P2E704"/>
<feature type="compositionally biased region" description="Polar residues" evidence="5">
    <location>
        <begin position="269"/>
        <end position="278"/>
    </location>
</feature>
<evidence type="ECO:0000256" key="1">
    <source>
        <dbReference type="ARBA" id="ARBA00004167"/>
    </source>
</evidence>
<organism evidence="8 9">
    <name type="scientific">Candidatus Phycosocius bacilliformis</name>
    <dbReference type="NCBI Taxonomy" id="1445552"/>
    <lineage>
        <taxon>Bacteria</taxon>
        <taxon>Pseudomonadati</taxon>
        <taxon>Pseudomonadota</taxon>
        <taxon>Alphaproteobacteria</taxon>
        <taxon>Caulobacterales</taxon>
        <taxon>Caulobacterales incertae sedis</taxon>
        <taxon>Candidatus Phycosocius</taxon>
    </lineage>
</organism>
<feature type="transmembrane region" description="Helical" evidence="6">
    <location>
        <begin position="48"/>
        <end position="72"/>
    </location>
</feature>
<dbReference type="GO" id="GO:0016020">
    <property type="term" value="C:membrane"/>
    <property type="evidence" value="ECO:0007669"/>
    <property type="project" value="UniProtKB-SubCell"/>
</dbReference>
<evidence type="ECO:0000256" key="6">
    <source>
        <dbReference type="SAM" id="Phobius"/>
    </source>
</evidence>
<dbReference type="EMBL" id="BFBR01000001">
    <property type="protein sequence ID" value="GBF56829.1"/>
    <property type="molecule type" value="Genomic_DNA"/>
</dbReference>
<evidence type="ECO:0000259" key="7">
    <source>
        <dbReference type="Pfam" id="PF04335"/>
    </source>
</evidence>
<dbReference type="OrthoDB" id="7366154at2"/>
<dbReference type="InterPro" id="IPR032710">
    <property type="entry name" value="NTF2-like_dom_sf"/>
</dbReference>
<feature type="compositionally biased region" description="Low complexity" evidence="5">
    <location>
        <begin position="283"/>
        <end position="301"/>
    </location>
</feature>
<accession>A0A2P2E704</accession>
<proteinExistence type="predicted"/>
<dbReference type="InterPro" id="IPR007430">
    <property type="entry name" value="VirB8"/>
</dbReference>
<dbReference type="Gene3D" id="3.10.450.230">
    <property type="entry name" value="VirB8 protein"/>
    <property type="match status" value="1"/>
</dbReference>
<keyword evidence="4 6" id="KW-0472">Membrane</keyword>